<dbReference type="RefSeq" id="WP_089897248.1">
    <property type="nucleotide sequence ID" value="NZ_FOJG01000002.1"/>
</dbReference>
<evidence type="ECO:0008006" key="4">
    <source>
        <dbReference type="Google" id="ProtNLM"/>
    </source>
</evidence>
<dbReference type="OrthoDB" id="788362at2"/>
<accession>A0A1I0S5T6</accession>
<dbReference type="EMBL" id="FOJG01000002">
    <property type="protein sequence ID" value="SEW50539.1"/>
    <property type="molecule type" value="Genomic_DNA"/>
</dbReference>
<sequence>MYFRTVAIFILLLITTAANAQTDTTFIFRVNPQVMPLQNAADQQKLLESLHGFLITKNNDLYKNDYWLASDFVTYPAPYKDLYFIEMSEKYHDPFFYKPVLVGIQSLPSADSYLVKLAFISYGGNEAPVLRAIYSIVAVKTPVGFRFKQVLATRTARWQSKQLGEIKFVYPMVLSRALMIRTYGFNQSMATRFSVPAIAFTFYKCSDREEMYRIQGWDFEPRIMADTTGALAEAERRIIFSGNNSEWYPHEIVHLYLHKYAGTLNYIMSEGLPTYLGGSGEKTLAEHAKLLAAFYAAHPERSVTADVESGYDADRQSTVSYVVGGIISQLVDEKYGMKGIEKLLTAGKQYNDFYSSVKELLGVDKNGFNDFIRRQFALYDKK</sequence>
<keyword evidence="3" id="KW-1185">Reference proteome</keyword>
<feature type="signal peptide" evidence="1">
    <location>
        <begin position="1"/>
        <end position="20"/>
    </location>
</feature>
<evidence type="ECO:0000313" key="3">
    <source>
        <dbReference type="Proteomes" id="UP000199310"/>
    </source>
</evidence>
<feature type="chain" id="PRO_5011755612" description="Peptidase MA superfamily protein" evidence="1">
    <location>
        <begin position="21"/>
        <end position="382"/>
    </location>
</feature>
<keyword evidence="1" id="KW-0732">Signal</keyword>
<dbReference type="AlphaFoldDB" id="A0A1I0S5T6"/>
<organism evidence="2 3">
    <name type="scientific">Chitinophaga arvensicola</name>
    <dbReference type="NCBI Taxonomy" id="29529"/>
    <lineage>
        <taxon>Bacteria</taxon>
        <taxon>Pseudomonadati</taxon>
        <taxon>Bacteroidota</taxon>
        <taxon>Chitinophagia</taxon>
        <taxon>Chitinophagales</taxon>
        <taxon>Chitinophagaceae</taxon>
        <taxon>Chitinophaga</taxon>
    </lineage>
</organism>
<gene>
    <name evidence="2" type="ORF">SAMN04488122_3868</name>
</gene>
<reference evidence="3" key="1">
    <citation type="submission" date="2016-10" db="EMBL/GenBank/DDBJ databases">
        <authorList>
            <person name="Varghese N."/>
            <person name="Submissions S."/>
        </authorList>
    </citation>
    <scope>NUCLEOTIDE SEQUENCE [LARGE SCALE GENOMIC DNA]</scope>
    <source>
        <strain evidence="3">DSM 3695</strain>
    </source>
</reference>
<dbReference type="Proteomes" id="UP000199310">
    <property type="component" value="Unassembled WGS sequence"/>
</dbReference>
<protein>
    <recommendedName>
        <fullName evidence="4">Peptidase MA superfamily protein</fullName>
    </recommendedName>
</protein>
<name>A0A1I0S5T6_9BACT</name>
<evidence type="ECO:0000313" key="2">
    <source>
        <dbReference type="EMBL" id="SEW50539.1"/>
    </source>
</evidence>
<evidence type="ECO:0000256" key="1">
    <source>
        <dbReference type="SAM" id="SignalP"/>
    </source>
</evidence>
<dbReference type="STRING" id="29529.SAMN04488122_3868"/>
<proteinExistence type="predicted"/>